<evidence type="ECO:0000313" key="10">
    <source>
        <dbReference type="Proteomes" id="UP000278398"/>
    </source>
</evidence>
<evidence type="ECO:0000256" key="1">
    <source>
        <dbReference type="ARBA" id="ARBA00022605"/>
    </source>
</evidence>
<dbReference type="GO" id="GO:0008652">
    <property type="term" value="P:amino acid biosynthetic process"/>
    <property type="evidence" value="ECO:0007669"/>
    <property type="project" value="UniProtKB-KW"/>
</dbReference>
<name>A0A429YWX4_9HYPH</name>
<dbReference type="CDD" id="cd00464">
    <property type="entry name" value="SK"/>
    <property type="match status" value="1"/>
</dbReference>
<comment type="similarity">
    <text evidence="7">Belongs to the shikimate kinase family.</text>
</comment>
<keyword evidence="7" id="KW-0460">Magnesium</keyword>
<dbReference type="UniPathway" id="UPA00053">
    <property type="reaction ID" value="UER00088"/>
</dbReference>
<comment type="function">
    <text evidence="7">Catalyzes the specific phosphorylation of the 3-hydroxyl group of shikimic acid using ATP as a cosubstrate.</text>
</comment>
<sequence>MDEIVSFDGRVTRPETFLPEDAANGALLAMVGERVRTARARKGISRKRLSEISGVSQRYLAQLEGGEGNISIVLLRRVAAALDHRIEWLVGADDPWNSDVMMVMGLYRGATAEQRQKVLEILDPEHPALRRGRRIAFIGLRGAGKSTLGRFAADRLGVPFMELNAEIEQASGMPVNEVMALYGQEGYRRLERQSVERIVATSDALVLAVAGGIVSEPETFNYLLRHYHTVWLKAQPEEHMARVRAQGDTRPMAGNPSAMEELRTILTSREALYGQATIHVDTSNRSLDESLADVLSTIRERGIFEDWSSTA</sequence>
<dbReference type="Pfam" id="PF01202">
    <property type="entry name" value="SKI"/>
    <property type="match status" value="1"/>
</dbReference>
<evidence type="ECO:0000256" key="5">
    <source>
        <dbReference type="ARBA" id="ARBA00022840"/>
    </source>
</evidence>
<dbReference type="Pfam" id="PF01381">
    <property type="entry name" value="HTH_3"/>
    <property type="match status" value="1"/>
</dbReference>
<dbReference type="GO" id="GO:0009423">
    <property type="term" value="P:chorismate biosynthetic process"/>
    <property type="evidence" value="ECO:0007669"/>
    <property type="project" value="UniProtKB-UniRule"/>
</dbReference>
<organism evidence="9 10">
    <name type="scientific">Aquibium carbonis</name>
    <dbReference type="NCBI Taxonomy" id="2495581"/>
    <lineage>
        <taxon>Bacteria</taxon>
        <taxon>Pseudomonadati</taxon>
        <taxon>Pseudomonadota</taxon>
        <taxon>Alphaproteobacteria</taxon>
        <taxon>Hyphomicrobiales</taxon>
        <taxon>Phyllobacteriaceae</taxon>
        <taxon>Aquibium</taxon>
    </lineage>
</organism>
<dbReference type="SUPFAM" id="SSF52540">
    <property type="entry name" value="P-loop containing nucleoside triphosphate hydrolases"/>
    <property type="match status" value="1"/>
</dbReference>
<dbReference type="AlphaFoldDB" id="A0A429YWX4"/>
<comment type="pathway">
    <text evidence="7">Metabolic intermediate biosynthesis; chorismate biosynthesis; chorismate from D-erythrose 4-phosphate and phosphoenolpyruvate: step 5/7.</text>
</comment>
<dbReference type="GO" id="GO:0009073">
    <property type="term" value="P:aromatic amino acid family biosynthetic process"/>
    <property type="evidence" value="ECO:0007669"/>
    <property type="project" value="UniProtKB-KW"/>
</dbReference>
<feature type="binding site" evidence="7">
    <location>
        <position position="285"/>
    </location>
    <ligand>
        <name>ATP</name>
        <dbReference type="ChEBI" id="CHEBI:30616"/>
    </ligand>
</feature>
<evidence type="ECO:0000256" key="3">
    <source>
        <dbReference type="ARBA" id="ARBA00022741"/>
    </source>
</evidence>
<dbReference type="GO" id="GO:0003677">
    <property type="term" value="F:DNA binding"/>
    <property type="evidence" value="ECO:0007669"/>
    <property type="project" value="InterPro"/>
</dbReference>
<keyword evidence="7" id="KW-0479">Metal-binding</keyword>
<feature type="binding site" evidence="7">
    <location>
        <begin position="142"/>
        <end position="147"/>
    </location>
    <ligand>
        <name>ATP</name>
        <dbReference type="ChEBI" id="CHEBI:30616"/>
    </ligand>
</feature>
<dbReference type="RefSeq" id="WP_126700368.1">
    <property type="nucleotide sequence ID" value="NZ_RWKW01000044.1"/>
</dbReference>
<dbReference type="PANTHER" id="PTHR21087">
    <property type="entry name" value="SHIKIMATE KINASE"/>
    <property type="match status" value="1"/>
</dbReference>
<dbReference type="Proteomes" id="UP000278398">
    <property type="component" value="Unassembled WGS sequence"/>
</dbReference>
<dbReference type="InterPro" id="IPR000623">
    <property type="entry name" value="Shikimate_kinase/TSH1"/>
</dbReference>
<comment type="subcellular location">
    <subcellularLocation>
        <location evidence="7">Cytoplasm</location>
    </subcellularLocation>
</comment>
<feature type="binding site" evidence="7">
    <location>
        <position position="269"/>
    </location>
    <ligand>
        <name>substrate</name>
    </ligand>
</feature>
<proteinExistence type="inferred from homology"/>
<dbReference type="InterPro" id="IPR031322">
    <property type="entry name" value="Shikimate/glucono_kinase"/>
</dbReference>
<protein>
    <recommendedName>
        <fullName evidence="7">Shikimate kinase</fullName>
        <shortName evidence="7">SK</shortName>
        <ecNumber evidence="7">2.7.1.71</ecNumber>
    </recommendedName>
</protein>
<dbReference type="GO" id="GO:0004765">
    <property type="term" value="F:shikimate kinase activity"/>
    <property type="evidence" value="ECO:0007669"/>
    <property type="project" value="UniProtKB-UniRule"/>
</dbReference>
<dbReference type="HAMAP" id="MF_00109">
    <property type="entry name" value="Shikimate_kinase"/>
    <property type="match status" value="1"/>
</dbReference>
<evidence type="ECO:0000256" key="2">
    <source>
        <dbReference type="ARBA" id="ARBA00022679"/>
    </source>
</evidence>
<keyword evidence="10" id="KW-1185">Reference proteome</keyword>
<evidence type="ECO:0000256" key="6">
    <source>
        <dbReference type="ARBA" id="ARBA00023141"/>
    </source>
</evidence>
<reference evidence="9 10" key="1">
    <citation type="submission" date="2018-12" db="EMBL/GenBank/DDBJ databases">
        <title>Mesorhizobium carbonis sp. nov., isolated from coal mine water.</title>
        <authorList>
            <person name="Xin W."/>
            <person name="Xu Z."/>
            <person name="Xiang F."/>
            <person name="Zhang J."/>
            <person name="Xi L."/>
            <person name="Liu J."/>
        </authorList>
    </citation>
    <scope>NUCLEOTIDE SEQUENCE [LARGE SCALE GENOMIC DNA]</scope>
    <source>
        <strain evidence="9 10">B2.3</strain>
    </source>
</reference>
<dbReference type="SMART" id="SM00530">
    <property type="entry name" value="HTH_XRE"/>
    <property type="match status" value="1"/>
</dbReference>
<dbReference type="SUPFAM" id="SSF47413">
    <property type="entry name" value="lambda repressor-like DNA-binding domains"/>
    <property type="match status" value="1"/>
</dbReference>
<evidence type="ECO:0000313" key="9">
    <source>
        <dbReference type="EMBL" id="RST85975.1"/>
    </source>
</evidence>
<dbReference type="InterPro" id="IPR010982">
    <property type="entry name" value="Lambda_DNA-bd_dom_sf"/>
</dbReference>
<keyword evidence="7" id="KW-0963">Cytoplasm</keyword>
<dbReference type="PROSITE" id="PS50943">
    <property type="entry name" value="HTH_CROC1"/>
    <property type="match status" value="1"/>
</dbReference>
<keyword evidence="6 7" id="KW-0057">Aromatic amino acid biosynthesis</keyword>
<keyword evidence="2 7" id="KW-0808">Transferase</keyword>
<dbReference type="CDD" id="cd00093">
    <property type="entry name" value="HTH_XRE"/>
    <property type="match status" value="1"/>
</dbReference>
<feature type="binding site" evidence="7">
    <location>
        <position position="188"/>
    </location>
    <ligand>
        <name>substrate</name>
    </ligand>
</feature>
<keyword evidence="3 7" id="KW-0547">Nucleotide-binding</keyword>
<dbReference type="Gene3D" id="3.40.50.300">
    <property type="entry name" value="P-loop containing nucleotide triphosphate hydrolases"/>
    <property type="match status" value="1"/>
</dbReference>
<gene>
    <name evidence="7" type="primary">aroK</name>
    <name evidence="9" type="ORF">EJC49_13020</name>
</gene>
<accession>A0A429YWX4</accession>
<dbReference type="EMBL" id="RWKW01000044">
    <property type="protein sequence ID" value="RST85975.1"/>
    <property type="molecule type" value="Genomic_DNA"/>
</dbReference>
<dbReference type="EC" id="2.7.1.71" evidence="7"/>
<dbReference type="InterPro" id="IPR001387">
    <property type="entry name" value="Cro/C1-type_HTH"/>
</dbReference>
<dbReference type="GO" id="GO:0005829">
    <property type="term" value="C:cytosol"/>
    <property type="evidence" value="ECO:0007669"/>
    <property type="project" value="TreeGrafter"/>
</dbReference>
<dbReference type="NCBIfam" id="NF006015">
    <property type="entry name" value="PRK08154.1"/>
    <property type="match status" value="1"/>
</dbReference>
<comment type="subunit">
    <text evidence="7">Monomer.</text>
</comment>
<keyword evidence="5 7" id="KW-0067">ATP-binding</keyword>
<feature type="domain" description="HTH cro/C1-type" evidence="8">
    <location>
        <begin position="35"/>
        <end position="89"/>
    </location>
</feature>
<feature type="binding site" evidence="7">
    <location>
        <position position="250"/>
    </location>
    <ligand>
        <name>ATP</name>
        <dbReference type="ChEBI" id="CHEBI:30616"/>
    </ligand>
</feature>
<dbReference type="InterPro" id="IPR027417">
    <property type="entry name" value="P-loop_NTPase"/>
</dbReference>
<feature type="binding site" evidence="7">
    <location>
        <position position="211"/>
    </location>
    <ligand>
        <name>substrate</name>
    </ligand>
</feature>
<dbReference type="GO" id="GO:0000287">
    <property type="term" value="F:magnesium ion binding"/>
    <property type="evidence" value="ECO:0007669"/>
    <property type="project" value="UniProtKB-UniRule"/>
</dbReference>
<dbReference type="PRINTS" id="PR01100">
    <property type="entry name" value="SHIKIMTKNASE"/>
</dbReference>
<dbReference type="Gene3D" id="1.10.260.40">
    <property type="entry name" value="lambda repressor-like DNA-binding domains"/>
    <property type="match status" value="1"/>
</dbReference>
<evidence type="ECO:0000259" key="8">
    <source>
        <dbReference type="PROSITE" id="PS50943"/>
    </source>
</evidence>
<dbReference type="GO" id="GO:0005524">
    <property type="term" value="F:ATP binding"/>
    <property type="evidence" value="ECO:0007669"/>
    <property type="project" value="UniProtKB-UniRule"/>
</dbReference>
<comment type="caution">
    <text evidence="7">Lacks conserved residue(s) required for the propagation of feature annotation.</text>
</comment>
<evidence type="ECO:0000256" key="4">
    <source>
        <dbReference type="ARBA" id="ARBA00022777"/>
    </source>
</evidence>
<comment type="cofactor">
    <cofactor evidence="7">
        <name>Mg(2+)</name>
        <dbReference type="ChEBI" id="CHEBI:18420"/>
    </cofactor>
    <text evidence="7">Binds 1 Mg(2+) ion per subunit.</text>
</comment>
<keyword evidence="1 7" id="KW-0028">Amino-acid biosynthesis</keyword>
<dbReference type="PANTHER" id="PTHR21087:SF16">
    <property type="entry name" value="SHIKIMATE KINASE 1, CHLOROPLASTIC"/>
    <property type="match status" value="1"/>
</dbReference>
<comment type="catalytic activity">
    <reaction evidence="7">
        <text>shikimate + ATP = 3-phosphoshikimate + ADP + H(+)</text>
        <dbReference type="Rhea" id="RHEA:13121"/>
        <dbReference type="ChEBI" id="CHEBI:15378"/>
        <dbReference type="ChEBI" id="CHEBI:30616"/>
        <dbReference type="ChEBI" id="CHEBI:36208"/>
        <dbReference type="ChEBI" id="CHEBI:145989"/>
        <dbReference type="ChEBI" id="CHEBI:456216"/>
        <dbReference type="EC" id="2.7.1.71"/>
    </reaction>
</comment>
<evidence type="ECO:0000256" key="7">
    <source>
        <dbReference type="HAMAP-Rule" id="MF_00109"/>
    </source>
</evidence>
<dbReference type="OrthoDB" id="9800332at2"/>
<comment type="caution">
    <text evidence="9">The sequence shown here is derived from an EMBL/GenBank/DDBJ whole genome shotgun (WGS) entry which is preliminary data.</text>
</comment>
<keyword evidence="4 7" id="KW-0418">Kinase</keyword>
<feature type="binding site" evidence="7">
    <location>
        <position position="146"/>
    </location>
    <ligand>
        <name>Mg(2+)</name>
        <dbReference type="ChEBI" id="CHEBI:18420"/>
    </ligand>
</feature>